<dbReference type="InterPro" id="IPR015943">
    <property type="entry name" value="WD40/YVTN_repeat-like_dom_sf"/>
</dbReference>
<feature type="transmembrane region" description="Helical" evidence="1">
    <location>
        <begin position="241"/>
        <end position="262"/>
    </location>
</feature>
<protein>
    <recommendedName>
        <fullName evidence="2">Pyrrolo-quinoline quinone repeat domain-containing protein</fullName>
    </recommendedName>
</protein>
<evidence type="ECO:0000256" key="1">
    <source>
        <dbReference type="SAM" id="Phobius"/>
    </source>
</evidence>
<evidence type="ECO:0000259" key="2">
    <source>
        <dbReference type="Pfam" id="PF13360"/>
    </source>
</evidence>
<dbReference type="PANTHER" id="PTHR21174">
    <property type="match status" value="1"/>
</dbReference>
<dbReference type="SMART" id="SM00564">
    <property type="entry name" value="PQQ"/>
    <property type="match status" value="3"/>
</dbReference>
<dbReference type="Proteomes" id="UP001500190">
    <property type="component" value="Unassembled WGS sequence"/>
</dbReference>
<keyword evidence="1" id="KW-0812">Transmembrane</keyword>
<dbReference type="InterPro" id="IPR009218">
    <property type="entry name" value="HD_phosphohydro"/>
</dbReference>
<dbReference type="SUPFAM" id="SSF109604">
    <property type="entry name" value="HD-domain/PDEase-like"/>
    <property type="match status" value="1"/>
</dbReference>
<feature type="transmembrane region" description="Helical" evidence="1">
    <location>
        <begin position="336"/>
        <end position="356"/>
    </location>
</feature>
<dbReference type="Pfam" id="PF13360">
    <property type="entry name" value="PQQ_2"/>
    <property type="match status" value="1"/>
</dbReference>
<dbReference type="SUPFAM" id="SSF50998">
    <property type="entry name" value="Quinoprotein alcohol dehydrogenase-like"/>
    <property type="match status" value="1"/>
</dbReference>
<dbReference type="Gene3D" id="2.130.10.10">
    <property type="entry name" value="YVTN repeat-like/Quinoprotein amine dehydrogenase"/>
    <property type="match status" value="1"/>
</dbReference>
<dbReference type="Gene3D" id="1.10.3210.10">
    <property type="entry name" value="Hypothetical protein af1432"/>
    <property type="match status" value="1"/>
</dbReference>
<feature type="domain" description="Pyrrolo-quinoline quinone repeat" evidence="2">
    <location>
        <begin position="384"/>
        <end position="517"/>
    </location>
</feature>
<proteinExistence type="predicted"/>
<dbReference type="PANTHER" id="PTHR21174:SF0">
    <property type="entry name" value="HD PHOSPHOHYDROLASE FAMILY PROTEIN-RELATED"/>
    <property type="match status" value="1"/>
</dbReference>
<dbReference type="InterPro" id="IPR018391">
    <property type="entry name" value="PQQ_b-propeller_rpt"/>
</dbReference>
<feature type="transmembrane region" description="Helical" evidence="1">
    <location>
        <begin position="274"/>
        <end position="292"/>
    </location>
</feature>
<dbReference type="InterPro" id="IPR011047">
    <property type="entry name" value="Quinoprotein_ADH-like_sf"/>
</dbReference>
<keyword evidence="4" id="KW-1185">Reference proteome</keyword>
<gene>
    <name evidence="3" type="ORF">GCM10009742_62730</name>
</gene>
<keyword evidence="1" id="KW-0472">Membrane</keyword>
<organism evidence="3 4">
    <name type="scientific">Kribbella karoonensis</name>
    <dbReference type="NCBI Taxonomy" id="324851"/>
    <lineage>
        <taxon>Bacteria</taxon>
        <taxon>Bacillati</taxon>
        <taxon>Actinomycetota</taxon>
        <taxon>Actinomycetes</taxon>
        <taxon>Propionibacteriales</taxon>
        <taxon>Kribbellaceae</taxon>
        <taxon>Kribbella</taxon>
    </lineage>
</organism>
<name>A0ABN2EEF5_9ACTN</name>
<feature type="transmembrane region" description="Helical" evidence="1">
    <location>
        <begin position="208"/>
        <end position="229"/>
    </location>
</feature>
<accession>A0ABN2EEF5</accession>
<feature type="transmembrane region" description="Helical" evidence="1">
    <location>
        <begin position="304"/>
        <end position="324"/>
    </location>
</feature>
<sequence length="729" mass="78703">MPGLRELWGDVIPDAGPLADKLVRRYAGKRRAYRDDYLRHVLAALDSLEQLATDPVAVRLAAWFHRAVHSEENTAREDAEASAQLAEELLPTYGVTEVRASEVARLVRLTGGDAGDGANADVLLDAVDAVLADPQYAKHASEVRRDSRFDVGVRRERIQALLASERLYRTDLAHDRYEQAARANLTAEFDLLDGLTPHAWRGWQHAGLTALAVLTAFVGFVAAFASIGQPWRYPAFRDDPHWQPILVTVLAAASVAGLWWAARRSDRVARLIPAVPVTIGVIGVVVILLNIPPSNGGSGAGQRVPLLMITCFLLVLAGVAAFVAGRFPRGTSTNRGQLLAGLGAVVVVVLVTLFVLDPIQRAYLYSADEYLDNRRVPADVDVASVVDGRTLWSARGGAYTVRSLVGTAHGIAVANGRGAVEMIDPKTGKTRWRYTRADTDREAKLYPVDGGQRLLAMFDQVGYAVLDTDTGKRTAAWPDGSRDDEIEDNDPLVTSKQYTVGSDKVYGTDLDGSHRWTYEPGRCTSMVATAVADIAILDVGTSCRQEPAHLIGLDLESGKQRWRTDGDLSDLTAAGDLLVGIRTESEGKVRRLVAIDAHTGAGKWTVDLPKEWACPPQLMWSGKRLVVTSCPNLAKRDSETVVRFVDPGNGHATSTALVAVPVGSRIAVTTDSRVFMMSPEGETKCRIMKLTEGTAPTYVPLDGVGCGWGVAAAGNLVLVSTRDSLVALR</sequence>
<evidence type="ECO:0000313" key="3">
    <source>
        <dbReference type="EMBL" id="GAA1605226.1"/>
    </source>
</evidence>
<dbReference type="RefSeq" id="WP_344197901.1">
    <property type="nucleotide sequence ID" value="NZ_BAAAND010000009.1"/>
</dbReference>
<dbReference type="EMBL" id="BAAAND010000009">
    <property type="protein sequence ID" value="GAA1605226.1"/>
    <property type="molecule type" value="Genomic_DNA"/>
</dbReference>
<reference evidence="3 4" key="1">
    <citation type="journal article" date="2019" name="Int. J. Syst. Evol. Microbiol.">
        <title>The Global Catalogue of Microorganisms (GCM) 10K type strain sequencing project: providing services to taxonomists for standard genome sequencing and annotation.</title>
        <authorList>
            <consortium name="The Broad Institute Genomics Platform"/>
            <consortium name="The Broad Institute Genome Sequencing Center for Infectious Disease"/>
            <person name="Wu L."/>
            <person name="Ma J."/>
        </authorList>
    </citation>
    <scope>NUCLEOTIDE SEQUENCE [LARGE SCALE GENOMIC DNA]</scope>
    <source>
        <strain evidence="3 4">JCM 14304</strain>
    </source>
</reference>
<evidence type="ECO:0000313" key="4">
    <source>
        <dbReference type="Proteomes" id="UP001500190"/>
    </source>
</evidence>
<keyword evidence="1" id="KW-1133">Transmembrane helix</keyword>
<comment type="caution">
    <text evidence="3">The sequence shown here is derived from an EMBL/GenBank/DDBJ whole genome shotgun (WGS) entry which is preliminary data.</text>
</comment>
<dbReference type="InterPro" id="IPR002372">
    <property type="entry name" value="PQQ_rpt_dom"/>
</dbReference>